<dbReference type="GO" id="GO:0000339">
    <property type="term" value="F:RNA cap binding"/>
    <property type="evidence" value="ECO:0007669"/>
    <property type="project" value="InterPro"/>
</dbReference>
<organism evidence="5 6">
    <name type="scientific">Apiosordaria backusii</name>
    <dbReference type="NCBI Taxonomy" id="314023"/>
    <lineage>
        <taxon>Eukaryota</taxon>
        <taxon>Fungi</taxon>
        <taxon>Dikarya</taxon>
        <taxon>Ascomycota</taxon>
        <taxon>Pezizomycotina</taxon>
        <taxon>Sordariomycetes</taxon>
        <taxon>Sordariomycetidae</taxon>
        <taxon>Sordariales</taxon>
        <taxon>Lasiosphaeriaceae</taxon>
        <taxon>Apiosordaria</taxon>
    </lineage>
</organism>
<name>A0AA40EF79_9PEZI</name>
<dbReference type="Pfam" id="PF05383">
    <property type="entry name" value="La"/>
    <property type="match status" value="1"/>
</dbReference>
<sequence length="973" mass="105560">MSSATFSYAQAARGQAATQPSPQLVSSPAPSTIDSHVKDDVSTGNSSVSAPSVIALDADQSAQPDSENGTAKMNSESASQTTSTSTVVPGAEHEEKKDHESTTVNSQQQSDAKSSRSASRTSRRNDNGDTRKGRKSKKARAQDKDAQSEQQEDAADKEPEKPVILTEAAPPSVNPWLKRAEVFQSKTKAPPTTDAAETKVSEAGEARPVLNGVNGDKGPQKKHTESPRAADQAPRRNASRGGRVNDKEEKNSVTLPSVADATAWPEPKDTATAVKEQQPARKTTEKSENSAKEGQDETAPKKKDWKKLPITHSVVFETPLPTPRSSKPRGGARGGRESGSMRGNLNGSSTSPTTSGPTVEKAAPTGGAPGPRAAATARPREGSSLPVRSAAQNQPPTPAKRGSVDAGAQDQQKPTASTNVDQAREKTQSSSRRYTKDIRTENGQLNTEGGSAPIRPPPQERVNYHPKDGAQGNVNGHHYPVRENRPERGRGGYRGRGGHNGVAGSHGSAGFQANGHYPAQNGFHAHSHSRQGHSAQSPPPFSSQFPPSFPNQGRGRGKWNGSNQQGPRSNTMNAGYPPKTANPVHEFQPPVYAQPVMFGYGLESVLKNQVDYYFSVDNLCRDMFLRKHMDGQGFVPLDVIAAFSRVKQLTTDRNLLRWACMHLDSAEFVVGDDEVERLRSRHHKRNDFILAEEEREPAHRHNGPLKYTHLVPHMGYNDYGVPAVPMMAYPPYPEGHMYQHGFIPGAHTEFAVNGDGALNGYHYPQDSQLSAGVPAFAPPEEPVSLESMTKLSDSNVENLVIVLGAKDSEKAVATVAGYVLNNGPSANGDVANGDTHQQSEPVIVWIQDAQPEKHERQPYQQVRKAALERRQGAQAGEVPEEMQSLYQFWSKFLLSNFNAKVYEEFRNLAFEDASSPVPVTAGLKTLLGFYDKLLLDTSIPKPWPSHRAIPNILTQHLHEAKELDHKTQPHVAI</sequence>
<feature type="compositionally biased region" description="Basic and acidic residues" evidence="3">
    <location>
        <begin position="218"/>
        <end position="228"/>
    </location>
</feature>
<feature type="compositionally biased region" description="Polar residues" evidence="3">
    <location>
        <begin position="60"/>
        <end position="74"/>
    </location>
</feature>
<feature type="compositionally biased region" description="Low complexity" evidence="3">
    <location>
        <begin position="106"/>
        <end position="120"/>
    </location>
</feature>
<keyword evidence="6" id="KW-1185">Reference proteome</keyword>
<dbReference type="PROSITE" id="PS50961">
    <property type="entry name" value="HTH_LA"/>
    <property type="match status" value="1"/>
</dbReference>
<dbReference type="InterPro" id="IPR045180">
    <property type="entry name" value="La_dom_prot"/>
</dbReference>
<feature type="compositionally biased region" description="Basic and acidic residues" evidence="3">
    <location>
        <begin position="91"/>
        <end position="101"/>
    </location>
</feature>
<dbReference type="SUPFAM" id="SSF46785">
    <property type="entry name" value="Winged helix' DNA-binding domain"/>
    <property type="match status" value="1"/>
</dbReference>
<dbReference type="InterPro" id="IPR036388">
    <property type="entry name" value="WH-like_DNA-bd_sf"/>
</dbReference>
<dbReference type="SMART" id="SM00684">
    <property type="entry name" value="DM15"/>
    <property type="match status" value="2"/>
</dbReference>
<feature type="compositionally biased region" description="Basic and acidic residues" evidence="3">
    <location>
        <begin position="480"/>
        <end position="490"/>
    </location>
</feature>
<dbReference type="AlphaFoldDB" id="A0AA40EF79"/>
<reference evidence="5" key="1">
    <citation type="submission" date="2023-06" db="EMBL/GenBank/DDBJ databases">
        <title>Genome-scale phylogeny and comparative genomics of the fungal order Sordariales.</title>
        <authorList>
            <consortium name="Lawrence Berkeley National Laboratory"/>
            <person name="Hensen N."/>
            <person name="Bonometti L."/>
            <person name="Westerberg I."/>
            <person name="Brannstrom I.O."/>
            <person name="Guillou S."/>
            <person name="Cros-Aarteil S."/>
            <person name="Calhoun S."/>
            <person name="Haridas S."/>
            <person name="Kuo A."/>
            <person name="Mondo S."/>
            <person name="Pangilinan J."/>
            <person name="Riley R."/>
            <person name="Labutti K."/>
            <person name="Andreopoulos B."/>
            <person name="Lipzen A."/>
            <person name="Chen C."/>
            <person name="Yanf M."/>
            <person name="Daum C."/>
            <person name="Ng V."/>
            <person name="Clum A."/>
            <person name="Steindorff A."/>
            <person name="Ohm R."/>
            <person name="Martin F."/>
            <person name="Silar P."/>
            <person name="Natvig D."/>
            <person name="Lalanne C."/>
            <person name="Gautier V."/>
            <person name="Ament-Velasquez S.L."/>
            <person name="Kruys A."/>
            <person name="Hutchinson M.I."/>
            <person name="Powell A.J."/>
            <person name="Barry K."/>
            <person name="Miller A.N."/>
            <person name="Grigoriev I.V."/>
            <person name="Debuchy R."/>
            <person name="Gladieux P."/>
            <person name="Thoren M.H."/>
            <person name="Johannesson H."/>
        </authorList>
    </citation>
    <scope>NUCLEOTIDE SEQUENCE</scope>
    <source>
        <strain evidence="5">CBS 540.89</strain>
    </source>
</reference>
<keyword evidence="1 2" id="KW-0694">RNA-binding</keyword>
<dbReference type="SMART" id="SM00715">
    <property type="entry name" value="LA"/>
    <property type="match status" value="1"/>
</dbReference>
<feature type="compositionally biased region" description="Polar residues" evidence="3">
    <location>
        <begin position="16"/>
        <end position="34"/>
    </location>
</feature>
<dbReference type="Gene3D" id="1.10.10.10">
    <property type="entry name" value="Winged helix-like DNA-binding domain superfamily/Winged helix DNA-binding domain"/>
    <property type="match status" value="1"/>
</dbReference>
<dbReference type="GO" id="GO:0010494">
    <property type="term" value="C:cytoplasmic stress granule"/>
    <property type="evidence" value="ECO:0007669"/>
    <property type="project" value="TreeGrafter"/>
</dbReference>
<evidence type="ECO:0000256" key="3">
    <source>
        <dbReference type="SAM" id="MobiDB-lite"/>
    </source>
</evidence>
<evidence type="ECO:0000313" key="5">
    <source>
        <dbReference type="EMBL" id="KAK0737660.1"/>
    </source>
</evidence>
<dbReference type="InterPro" id="IPR006607">
    <property type="entry name" value="DM15"/>
</dbReference>
<feature type="region of interest" description="Disordered" evidence="3">
    <location>
        <begin position="1"/>
        <end position="581"/>
    </location>
</feature>
<dbReference type="PANTHER" id="PTHR22792:SF132">
    <property type="entry name" value="LA-RELATED PROTEIN 1"/>
    <property type="match status" value="1"/>
</dbReference>
<dbReference type="Proteomes" id="UP001172159">
    <property type="component" value="Unassembled WGS sequence"/>
</dbReference>
<feature type="compositionally biased region" description="Basic and acidic residues" evidence="3">
    <location>
        <begin position="196"/>
        <end position="205"/>
    </location>
</feature>
<dbReference type="GO" id="GO:0048255">
    <property type="term" value="P:mRNA stabilization"/>
    <property type="evidence" value="ECO:0007669"/>
    <property type="project" value="InterPro"/>
</dbReference>
<dbReference type="InterPro" id="IPR006630">
    <property type="entry name" value="La_HTH"/>
</dbReference>
<gene>
    <name evidence="5" type="ORF">B0T21DRAFT_169717</name>
</gene>
<feature type="compositionally biased region" description="Low complexity" evidence="3">
    <location>
        <begin position="338"/>
        <end position="377"/>
    </location>
</feature>
<feature type="compositionally biased region" description="Low complexity" evidence="3">
    <location>
        <begin position="75"/>
        <end position="86"/>
    </location>
</feature>
<feature type="compositionally biased region" description="Polar residues" evidence="3">
    <location>
        <begin position="560"/>
        <end position="573"/>
    </location>
</feature>
<evidence type="ECO:0000256" key="1">
    <source>
        <dbReference type="ARBA" id="ARBA00022884"/>
    </source>
</evidence>
<accession>A0AA40EF79</accession>
<feature type="compositionally biased region" description="Basic and acidic residues" evidence="3">
    <location>
        <begin position="278"/>
        <end position="302"/>
    </location>
</feature>
<feature type="compositionally biased region" description="Polar residues" evidence="3">
    <location>
        <begin position="409"/>
        <end position="421"/>
    </location>
</feature>
<evidence type="ECO:0000256" key="2">
    <source>
        <dbReference type="PROSITE-ProRule" id="PRU00332"/>
    </source>
</evidence>
<evidence type="ECO:0000259" key="4">
    <source>
        <dbReference type="PROSITE" id="PS50961"/>
    </source>
</evidence>
<evidence type="ECO:0000313" key="6">
    <source>
        <dbReference type="Proteomes" id="UP001172159"/>
    </source>
</evidence>
<protein>
    <recommendedName>
        <fullName evidence="4">HTH La-type RNA-binding domain-containing protein</fullName>
    </recommendedName>
</protein>
<dbReference type="GO" id="GO:0045727">
    <property type="term" value="P:positive regulation of translation"/>
    <property type="evidence" value="ECO:0007669"/>
    <property type="project" value="TreeGrafter"/>
</dbReference>
<comment type="caution">
    <text evidence="5">The sequence shown here is derived from an EMBL/GenBank/DDBJ whole genome shotgun (WGS) entry which is preliminary data.</text>
</comment>
<dbReference type="GO" id="GO:0005829">
    <property type="term" value="C:cytosol"/>
    <property type="evidence" value="ECO:0007669"/>
    <property type="project" value="TreeGrafter"/>
</dbReference>
<dbReference type="Pfam" id="PF21071">
    <property type="entry name" value="LARP1_HEAT"/>
    <property type="match status" value="1"/>
</dbReference>
<dbReference type="EMBL" id="JAUKTV010000005">
    <property type="protein sequence ID" value="KAK0737660.1"/>
    <property type="molecule type" value="Genomic_DNA"/>
</dbReference>
<dbReference type="InterPro" id="IPR036390">
    <property type="entry name" value="WH_DNA-bd_sf"/>
</dbReference>
<dbReference type="CDD" id="cd07323">
    <property type="entry name" value="LAM"/>
    <property type="match status" value="1"/>
</dbReference>
<dbReference type="PANTHER" id="PTHR22792">
    <property type="entry name" value="LUPUS LA PROTEIN-RELATED"/>
    <property type="match status" value="1"/>
</dbReference>
<proteinExistence type="predicted"/>
<feature type="domain" description="HTH La-type RNA-binding" evidence="4">
    <location>
        <begin position="596"/>
        <end position="687"/>
    </location>
</feature>